<sequence length="185" mass="21400">MKEVVWIPNLIDRSDIIGVKIYDHDSDEAPIFYDMTSYDKYSIPNTYGVLVDIIDGVANIILGLTEPVEEVMEPPSDIEKYKRQGCDTNGGNYCTIHRLYVWNGQLYHEITSTREYFPGEKAKYLAFTPAGLFIVDEDTLDDLEYPQEHVFTKLADADSTIEPLTRYGEWVELKKKVEKMWEDVK</sequence>
<comment type="caution">
    <text evidence="1">The sequence shown here is derived from an EMBL/GenBank/DDBJ whole genome shotgun (WGS) entry which is preliminary data.</text>
</comment>
<reference evidence="1 2" key="1">
    <citation type="submission" date="2023-03" db="EMBL/GenBank/DDBJ databases">
        <title>Speciation in Pyrococcus: adaptation to high temperature as a mechanism.</title>
        <authorList>
            <person name="Gu J."/>
        </authorList>
    </citation>
    <scope>NUCLEOTIDE SEQUENCE [LARGE SCALE GENOMIC DNA]</scope>
    <source>
        <strain evidence="1 2">LMOA34</strain>
    </source>
</reference>
<evidence type="ECO:0000313" key="1">
    <source>
        <dbReference type="EMBL" id="MFA4805197.1"/>
    </source>
</evidence>
<accession>A0ABV4T7T3</accession>
<protein>
    <submittedName>
        <fullName evidence="1">Uncharacterized protein</fullName>
    </submittedName>
</protein>
<dbReference type="EMBL" id="JARRIG010000007">
    <property type="protein sequence ID" value="MFA4805197.1"/>
    <property type="molecule type" value="Genomic_DNA"/>
</dbReference>
<name>A0ABV4T7T3_9EURY</name>
<dbReference type="Proteomes" id="UP001571980">
    <property type="component" value="Unassembled WGS sequence"/>
</dbReference>
<dbReference type="RefSeq" id="WP_372824620.1">
    <property type="nucleotide sequence ID" value="NZ_JARRIG010000007.1"/>
</dbReference>
<keyword evidence="2" id="KW-1185">Reference proteome</keyword>
<gene>
    <name evidence="1" type="ORF">P8X34_10715</name>
</gene>
<proteinExistence type="predicted"/>
<organism evidence="1 2">
    <name type="scientific">Pyrococcus kukulkanii</name>
    <dbReference type="NCBI Taxonomy" id="1609559"/>
    <lineage>
        <taxon>Archaea</taxon>
        <taxon>Methanobacteriati</taxon>
        <taxon>Methanobacteriota</taxon>
        <taxon>Thermococci</taxon>
        <taxon>Thermococcales</taxon>
        <taxon>Thermococcaceae</taxon>
        <taxon>Pyrococcus</taxon>
    </lineage>
</organism>
<evidence type="ECO:0000313" key="2">
    <source>
        <dbReference type="Proteomes" id="UP001571980"/>
    </source>
</evidence>